<gene>
    <name evidence="1" type="ORF">EUX98_g8678</name>
</gene>
<name>A0A4S4M5N3_9APHY</name>
<dbReference type="EMBL" id="SGPM01000514">
    <property type="protein sequence ID" value="THH19937.1"/>
    <property type="molecule type" value="Genomic_DNA"/>
</dbReference>
<proteinExistence type="predicted"/>
<comment type="caution">
    <text evidence="1">The sequence shown here is derived from an EMBL/GenBank/DDBJ whole genome shotgun (WGS) entry which is preliminary data.</text>
</comment>
<sequence length="103" mass="12116">MAALIVISWKPNMLLHRGKRAFVEEHIRQNAWWFPSWAVSIYVTDPPHSTSWGDTRRHCDIDVYDPEGNSINVHVVVPEWPPDLQVGKRKKKQHKLKKLNARR</sequence>
<organism evidence="1 2">
    <name type="scientific">Antrodiella citrinella</name>
    <dbReference type="NCBI Taxonomy" id="2447956"/>
    <lineage>
        <taxon>Eukaryota</taxon>
        <taxon>Fungi</taxon>
        <taxon>Dikarya</taxon>
        <taxon>Basidiomycota</taxon>
        <taxon>Agaricomycotina</taxon>
        <taxon>Agaricomycetes</taxon>
        <taxon>Polyporales</taxon>
        <taxon>Steccherinaceae</taxon>
        <taxon>Antrodiella</taxon>
    </lineage>
</organism>
<evidence type="ECO:0000313" key="2">
    <source>
        <dbReference type="Proteomes" id="UP000308730"/>
    </source>
</evidence>
<reference evidence="1 2" key="1">
    <citation type="submission" date="2019-02" db="EMBL/GenBank/DDBJ databases">
        <title>Genome sequencing of the rare red list fungi Antrodiella citrinella (Flaviporus citrinellus).</title>
        <authorList>
            <person name="Buettner E."/>
            <person name="Kellner H."/>
        </authorList>
    </citation>
    <scope>NUCLEOTIDE SEQUENCE [LARGE SCALE GENOMIC DNA]</scope>
    <source>
        <strain evidence="1 2">DSM 108506</strain>
    </source>
</reference>
<dbReference type="AlphaFoldDB" id="A0A4S4M5N3"/>
<accession>A0A4S4M5N3</accession>
<keyword evidence="2" id="KW-1185">Reference proteome</keyword>
<protein>
    <submittedName>
        <fullName evidence="1">Uncharacterized protein</fullName>
    </submittedName>
</protein>
<evidence type="ECO:0000313" key="1">
    <source>
        <dbReference type="EMBL" id="THH19937.1"/>
    </source>
</evidence>
<dbReference type="Proteomes" id="UP000308730">
    <property type="component" value="Unassembled WGS sequence"/>
</dbReference>